<dbReference type="GO" id="GO:0010308">
    <property type="term" value="F:acireductone dioxygenase (Ni2+-requiring) activity"/>
    <property type="evidence" value="ECO:0007669"/>
    <property type="project" value="UniProtKB-UniRule"/>
</dbReference>
<proteinExistence type="inferred from homology"/>
<keyword evidence="3 11" id="KW-0533">Nickel</keyword>
<evidence type="ECO:0000256" key="6">
    <source>
        <dbReference type="ARBA" id="ARBA00022964"/>
    </source>
</evidence>
<dbReference type="HOGENOM" id="CLU_090154_1_0_1"/>
<comment type="catalytic activity">
    <reaction evidence="11">
        <text>1,2-dihydroxy-5-(methylsulfanyl)pent-1-en-3-one + O2 = 3-(methylsulfanyl)propanoate + CO + formate + 2 H(+)</text>
        <dbReference type="Rhea" id="RHEA:14161"/>
        <dbReference type="ChEBI" id="CHEBI:15378"/>
        <dbReference type="ChEBI" id="CHEBI:15379"/>
        <dbReference type="ChEBI" id="CHEBI:15740"/>
        <dbReference type="ChEBI" id="CHEBI:17245"/>
        <dbReference type="ChEBI" id="CHEBI:49016"/>
        <dbReference type="ChEBI" id="CHEBI:49252"/>
        <dbReference type="EC" id="1.13.11.53"/>
    </reaction>
</comment>
<evidence type="ECO:0000256" key="3">
    <source>
        <dbReference type="ARBA" id="ARBA00022596"/>
    </source>
</evidence>
<feature type="binding site" evidence="11">
    <location>
        <position position="95"/>
    </location>
    <ligand>
        <name>Ni(2+)</name>
        <dbReference type="ChEBI" id="CHEBI:49786"/>
        <note>for nickel-dependent acireductone dioxygenase activity</note>
    </ligand>
</feature>
<comment type="similarity">
    <text evidence="11">Belongs to the acireductone dioxygenase (ARD) family.</text>
</comment>
<dbReference type="InterPro" id="IPR014710">
    <property type="entry name" value="RmlC-like_jellyroll"/>
</dbReference>
<keyword evidence="10 11" id="KW-0539">Nucleus</keyword>
<dbReference type="CDD" id="cd02232">
    <property type="entry name" value="cupin_ARD"/>
    <property type="match status" value="1"/>
</dbReference>
<dbReference type="GO" id="GO:0005634">
    <property type="term" value="C:nucleus"/>
    <property type="evidence" value="ECO:0007669"/>
    <property type="project" value="UniProtKB-SubCell"/>
</dbReference>
<feature type="binding site" evidence="11">
    <location>
        <position position="95"/>
    </location>
    <ligand>
        <name>Fe(2+)</name>
        <dbReference type="ChEBI" id="CHEBI:29033"/>
        <note>for iron-dependent acireductone dioxygenase activity</note>
    </ligand>
</feature>
<dbReference type="InterPro" id="IPR027496">
    <property type="entry name" value="ARD_euk"/>
</dbReference>
<dbReference type="GO" id="GO:0010309">
    <property type="term" value="F:acireductone dioxygenase [iron(II)-requiring] activity"/>
    <property type="evidence" value="ECO:0007669"/>
    <property type="project" value="UniProtKB-UniRule"/>
</dbReference>
<dbReference type="FunFam" id="2.60.120.10:FF:000079">
    <property type="entry name" value="1,2-dihydroxy-3-keto-5-methylthiopentene dioxygenase"/>
    <property type="match status" value="1"/>
</dbReference>
<dbReference type="GO" id="GO:0019509">
    <property type="term" value="P:L-methionine salvage from methylthioadenosine"/>
    <property type="evidence" value="ECO:0007669"/>
    <property type="project" value="UniProtKB-UniRule"/>
</dbReference>
<dbReference type="Pfam" id="PF03079">
    <property type="entry name" value="ARD"/>
    <property type="match status" value="1"/>
</dbReference>
<dbReference type="PANTHER" id="PTHR23418">
    <property type="entry name" value="ACIREDUCTONE DIOXYGENASE"/>
    <property type="match status" value="1"/>
</dbReference>
<name>G4TSP6_SERID</name>
<feature type="binding site" evidence="11">
    <location>
        <position position="91"/>
    </location>
    <ligand>
        <name>Fe(2+)</name>
        <dbReference type="ChEBI" id="CHEBI:29033"/>
        <note>for iron-dependent acireductone dioxygenase activity</note>
    </ligand>
</feature>
<dbReference type="InParanoid" id="G4TSP6"/>
<reference evidence="12 13" key="1">
    <citation type="journal article" date="2011" name="PLoS Pathog.">
        <title>Endophytic Life Strategies Decoded by Genome and Transcriptome Analyses of the Mutualistic Root Symbiont Piriformospora indica.</title>
        <authorList>
            <person name="Zuccaro A."/>
            <person name="Lahrmann U."/>
            <person name="Guldener U."/>
            <person name="Langen G."/>
            <person name="Pfiffi S."/>
            <person name="Biedenkopf D."/>
            <person name="Wong P."/>
            <person name="Samans B."/>
            <person name="Grimm C."/>
            <person name="Basiewicz M."/>
            <person name="Murat C."/>
            <person name="Martin F."/>
            <person name="Kogel K.H."/>
        </authorList>
    </citation>
    <scope>NUCLEOTIDE SEQUENCE [LARGE SCALE GENOMIC DNA]</scope>
    <source>
        <strain evidence="12 13">DSM 11827</strain>
    </source>
</reference>
<evidence type="ECO:0000256" key="5">
    <source>
        <dbReference type="ARBA" id="ARBA00022723"/>
    </source>
</evidence>
<organism evidence="12 13">
    <name type="scientific">Serendipita indica (strain DSM 11827)</name>
    <name type="common">Root endophyte fungus</name>
    <name type="synonym">Piriformospora indica</name>
    <dbReference type="NCBI Taxonomy" id="1109443"/>
    <lineage>
        <taxon>Eukaryota</taxon>
        <taxon>Fungi</taxon>
        <taxon>Dikarya</taxon>
        <taxon>Basidiomycota</taxon>
        <taxon>Agaricomycotina</taxon>
        <taxon>Agaricomycetes</taxon>
        <taxon>Sebacinales</taxon>
        <taxon>Serendipitaceae</taxon>
        <taxon>Serendipita</taxon>
    </lineage>
</organism>
<feature type="binding site" evidence="11">
    <location>
        <position position="91"/>
    </location>
    <ligand>
        <name>Ni(2+)</name>
        <dbReference type="ChEBI" id="CHEBI:49786"/>
        <note>for nickel-dependent acireductone dioxygenase activity</note>
    </ligand>
</feature>
<comment type="function">
    <text evidence="11">Catalyzes 2 different reactions between oxygen and the acireductone 1,2-dihydroxy-3-keto-5-methylthiopentene (DHK-MTPene) depending upon the metal bound in the active site. Fe-containing acireductone dioxygenase (Fe-ARD) produces formate and 2-keto-4-methylthiobutyrate (KMTB), the alpha-ketoacid precursor of methionine in the methionine recycle pathway. Ni-containing acireductone dioxygenase (Ni-ARD) produces methylthiopropionate, carbon monoxide and formate, and does not lie on the methionine recycle pathway.</text>
</comment>
<dbReference type="EMBL" id="CAFZ01000304">
    <property type="protein sequence ID" value="CCA74342.1"/>
    <property type="molecule type" value="Genomic_DNA"/>
</dbReference>
<protein>
    <recommendedName>
        <fullName evidence="11">Acireductone dioxygenase</fullName>
    </recommendedName>
    <alternativeName>
        <fullName evidence="11">Acireductone dioxygenase (Fe(2+)-requiring)</fullName>
        <shortName evidence="11">ARD'</shortName>
        <shortName evidence="11">Fe-ARD</shortName>
        <ecNumber evidence="11">1.13.11.54</ecNumber>
    </alternativeName>
    <alternativeName>
        <fullName evidence="11">Acireductone dioxygenase (Ni(2+)-requiring)</fullName>
        <shortName evidence="11">ARD</shortName>
        <shortName evidence="11">Ni-ARD</shortName>
        <ecNumber evidence="11">1.13.11.53</ecNumber>
    </alternativeName>
</protein>
<dbReference type="InterPro" id="IPR004313">
    <property type="entry name" value="ARD"/>
</dbReference>
<dbReference type="PANTHER" id="PTHR23418:SF0">
    <property type="entry name" value="ACIREDUCTONE DIOXYGENASE"/>
    <property type="match status" value="1"/>
</dbReference>
<keyword evidence="7 11" id="KW-0560">Oxidoreductase</keyword>
<evidence type="ECO:0000256" key="4">
    <source>
        <dbReference type="ARBA" id="ARBA00022605"/>
    </source>
</evidence>
<accession>G4TSP6</accession>
<dbReference type="GO" id="GO:0005506">
    <property type="term" value="F:iron ion binding"/>
    <property type="evidence" value="ECO:0007669"/>
    <property type="project" value="UniProtKB-UniRule"/>
</dbReference>
<dbReference type="OrthoDB" id="1867259at2759"/>
<evidence type="ECO:0000256" key="9">
    <source>
        <dbReference type="ARBA" id="ARBA00023167"/>
    </source>
</evidence>
<evidence type="ECO:0000256" key="8">
    <source>
        <dbReference type="ARBA" id="ARBA00023004"/>
    </source>
</evidence>
<dbReference type="Proteomes" id="UP000007148">
    <property type="component" value="Unassembled WGS sequence"/>
</dbReference>
<gene>
    <name evidence="11" type="primary">ADI1</name>
    <name evidence="12" type="ORF">PIIN_08295</name>
</gene>
<evidence type="ECO:0000256" key="2">
    <source>
        <dbReference type="ARBA" id="ARBA00022490"/>
    </source>
</evidence>
<dbReference type="SUPFAM" id="SSF51182">
    <property type="entry name" value="RmlC-like cupins"/>
    <property type="match status" value="1"/>
</dbReference>
<keyword evidence="5 11" id="KW-0479">Metal-binding</keyword>
<sequence length="181" mass="21152">MKAYYFDNVEGDQRLPHFDSALPPVSQSDLAKYGVLYWHIPIDQDGNWEQAIDQIAAERSYKNRDIINVSKTGLGDLYESKIKSFFEEHMHEDEEIRYILDGAGFFDVRSPQKDEWIRVHVDQGDLLVLPAGIYHRFTLDEGDYIKAMRLFKDEPKWTPYNRSADTDANQHRVTYLQTFAA</sequence>
<feature type="binding site" evidence="11">
    <location>
        <position position="135"/>
    </location>
    <ligand>
        <name>Fe(2+)</name>
        <dbReference type="ChEBI" id="CHEBI:29033"/>
        <note>for iron-dependent acireductone dioxygenase activity</note>
    </ligand>
</feature>
<evidence type="ECO:0000313" key="12">
    <source>
        <dbReference type="EMBL" id="CCA74342.1"/>
    </source>
</evidence>
<dbReference type="GO" id="GO:0005737">
    <property type="term" value="C:cytoplasm"/>
    <property type="evidence" value="ECO:0007669"/>
    <property type="project" value="UniProtKB-SubCell"/>
</dbReference>
<dbReference type="AlphaFoldDB" id="G4TSP6"/>
<evidence type="ECO:0000256" key="11">
    <source>
        <dbReference type="HAMAP-Rule" id="MF_03154"/>
    </source>
</evidence>
<dbReference type="UniPathway" id="UPA00904">
    <property type="reaction ID" value="UER00878"/>
</dbReference>
<dbReference type="EC" id="1.13.11.53" evidence="11"/>
<feature type="binding site" evidence="11">
    <location>
        <position position="89"/>
    </location>
    <ligand>
        <name>Fe(2+)</name>
        <dbReference type="ChEBI" id="CHEBI:29033"/>
        <note>for iron-dependent acireductone dioxygenase activity</note>
    </ligand>
</feature>
<dbReference type="InterPro" id="IPR011051">
    <property type="entry name" value="RmlC_Cupin_sf"/>
</dbReference>
<dbReference type="EC" id="1.13.11.54" evidence="11"/>
<comment type="caution">
    <text evidence="12">The sequence shown here is derived from an EMBL/GenBank/DDBJ whole genome shotgun (WGS) entry which is preliminary data.</text>
</comment>
<dbReference type="GO" id="GO:0016151">
    <property type="term" value="F:nickel cation binding"/>
    <property type="evidence" value="ECO:0007669"/>
    <property type="project" value="UniProtKB-UniRule"/>
</dbReference>
<feature type="binding site" evidence="11">
    <location>
        <position position="135"/>
    </location>
    <ligand>
        <name>Ni(2+)</name>
        <dbReference type="ChEBI" id="CHEBI:49786"/>
        <note>for nickel-dependent acireductone dioxygenase activity</note>
    </ligand>
</feature>
<evidence type="ECO:0000256" key="7">
    <source>
        <dbReference type="ARBA" id="ARBA00023002"/>
    </source>
</evidence>
<comment type="catalytic activity">
    <reaction evidence="1 11">
        <text>1,2-dihydroxy-5-(methylsulfanyl)pent-1-en-3-one + O2 = 4-methylsulfanyl-2-oxobutanoate + formate + 2 H(+)</text>
        <dbReference type="Rhea" id="RHEA:24504"/>
        <dbReference type="ChEBI" id="CHEBI:15378"/>
        <dbReference type="ChEBI" id="CHEBI:15379"/>
        <dbReference type="ChEBI" id="CHEBI:15740"/>
        <dbReference type="ChEBI" id="CHEBI:16723"/>
        <dbReference type="ChEBI" id="CHEBI:49252"/>
        <dbReference type="EC" id="1.13.11.54"/>
    </reaction>
</comment>
<comment type="cofactor">
    <cofactor evidence="11">
        <name>Fe(2+)</name>
        <dbReference type="ChEBI" id="CHEBI:29033"/>
    </cofactor>
    <cofactor evidence="11">
        <name>Ni(2+)</name>
        <dbReference type="ChEBI" id="CHEBI:49786"/>
    </cofactor>
    <text evidence="11">Binds either 1 Fe or Ni cation per monomer. Iron-binding promotes an acireductone dioxygenase reaction producing 2-keto-4-methylthiobutyrate, while nickel-binding promotes an acireductone dioxygenase reaction producing 3-(methylsulfanyl)propanoate.</text>
</comment>
<dbReference type="eggNOG" id="KOG2107">
    <property type="taxonomic scope" value="Eukaryota"/>
</dbReference>
<keyword evidence="2 11" id="KW-0963">Cytoplasm</keyword>
<keyword evidence="6 11" id="KW-0223">Dioxygenase</keyword>
<feature type="binding site" evidence="11">
    <location>
        <position position="89"/>
    </location>
    <ligand>
        <name>Ni(2+)</name>
        <dbReference type="ChEBI" id="CHEBI:49786"/>
        <note>for nickel-dependent acireductone dioxygenase activity</note>
    </ligand>
</feature>
<dbReference type="HAMAP" id="MF_03154">
    <property type="entry name" value="Salvage_MtnD_euk"/>
    <property type="match status" value="1"/>
</dbReference>
<evidence type="ECO:0000256" key="1">
    <source>
        <dbReference type="ARBA" id="ARBA00000428"/>
    </source>
</evidence>
<keyword evidence="8 11" id="KW-0408">Iron</keyword>
<keyword evidence="4 11" id="KW-0028">Amino-acid biosynthesis</keyword>
<dbReference type="Gene3D" id="2.60.120.10">
    <property type="entry name" value="Jelly Rolls"/>
    <property type="match status" value="1"/>
</dbReference>
<dbReference type="FunCoup" id="G4TSP6">
    <property type="interactions" value="72"/>
</dbReference>
<evidence type="ECO:0000313" key="13">
    <source>
        <dbReference type="Proteomes" id="UP000007148"/>
    </source>
</evidence>
<comment type="pathway">
    <text evidence="11">Amino-acid biosynthesis; L-methionine biosynthesis via salvage pathway; L-methionine from S-methyl-5-thio-alpha-D-ribose 1-phosphate: step 5/6.</text>
</comment>
<dbReference type="OMA" id="WYMDESQ"/>
<evidence type="ECO:0000256" key="10">
    <source>
        <dbReference type="ARBA" id="ARBA00023242"/>
    </source>
</evidence>
<dbReference type="STRING" id="1109443.G4TSP6"/>
<comment type="subcellular location">
    <subcellularLocation>
        <location evidence="11">Cytoplasm</location>
    </subcellularLocation>
    <subcellularLocation>
        <location evidence="11">Nucleus</location>
    </subcellularLocation>
</comment>
<keyword evidence="9 11" id="KW-0486">Methionine biosynthesis</keyword>
<keyword evidence="13" id="KW-1185">Reference proteome</keyword>